<feature type="compositionally biased region" description="Gly residues" evidence="1">
    <location>
        <begin position="159"/>
        <end position="171"/>
    </location>
</feature>
<dbReference type="GO" id="GO:0004252">
    <property type="term" value="F:serine-type endopeptidase activity"/>
    <property type="evidence" value="ECO:0007669"/>
    <property type="project" value="InterPro"/>
</dbReference>
<gene>
    <name evidence="4" type="ORF">P5673_017918</name>
</gene>
<dbReference type="SMART" id="SM00137">
    <property type="entry name" value="MAM"/>
    <property type="match status" value="1"/>
</dbReference>
<evidence type="ECO:0000256" key="1">
    <source>
        <dbReference type="SAM" id="MobiDB-lite"/>
    </source>
</evidence>
<feature type="region of interest" description="Disordered" evidence="1">
    <location>
        <begin position="46"/>
        <end position="65"/>
    </location>
</feature>
<dbReference type="GO" id="GO:0006508">
    <property type="term" value="P:proteolysis"/>
    <property type="evidence" value="ECO:0007669"/>
    <property type="project" value="InterPro"/>
</dbReference>
<dbReference type="PROSITE" id="PS50240">
    <property type="entry name" value="TRYPSIN_DOM"/>
    <property type="match status" value="1"/>
</dbReference>
<dbReference type="CDD" id="cd06263">
    <property type="entry name" value="MAM"/>
    <property type="match status" value="1"/>
</dbReference>
<dbReference type="Pfam" id="PF00629">
    <property type="entry name" value="MAM"/>
    <property type="match status" value="1"/>
</dbReference>
<reference evidence="4" key="1">
    <citation type="journal article" date="2023" name="G3 (Bethesda)">
        <title>Whole genome assembly and annotation of the endangered Caribbean coral Acropora cervicornis.</title>
        <authorList>
            <person name="Selwyn J.D."/>
            <person name="Vollmer S.V."/>
        </authorList>
    </citation>
    <scope>NUCLEOTIDE SEQUENCE</scope>
    <source>
        <strain evidence="4">K2</strain>
    </source>
</reference>
<comment type="caution">
    <text evidence="4">The sequence shown here is derived from an EMBL/GenBank/DDBJ whole genome shotgun (WGS) entry which is preliminary data.</text>
</comment>
<evidence type="ECO:0000313" key="4">
    <source>
        <dbReference type="EMBL" id="KAK2559310.1"/>
    </source>
</evidence>
<dbReference type="Gene3D" id="2.60.120.200">
    <property type="match status" value="1"/>
</dbReference>
<dbReference type="InterPro" id="IPR000998">
    <property type="entry name" value="MAM_dom"/>
</dbReference>
<feature type="region of interest" description="Disordered" evidence="1">
    <location>
        <begin position="159"/>
        <end position="192"/>
    </location>
</feature>
<feature type="domain" description="Peptidase S1" evidence="3">
    <location>
        <begin position="200"/>
        <end position="254"/>
    </location>
</feature>
<feature type="compositionally biased region" description="Low complexity" evidence="1">
    <location>
        <begin position="53"/>
        <end position="64"/>
    </location>
</feature>
<feature type="compositionally biased region" description="Pro residues" evidence="1">
    <location>
        <begin position="176"/>
        <end position="186"/>
    </location>
</feature>
<dbReference type="InterPro" id="IPR009003">
    <property type="entry name" value="Peptidase_S1_PA"/>
</dbReference>
<evidence type="ECO:0000259" key="2">
    <source>
        <dbReference type="PROSITE" id="PS50060"/>
    </source>
</evidence>
<organism evidence="4 5">
    <name type="scientific">Acropora cervicornis</name>
    <name type="common">Staghorn coral</name>
    <dbReference type="NCBI Taxonomy" id="6130"/>
    <lineage>
        <taxon>Eukaryota</taxon>
        <taxon>Metazoa</taxon>
        <taxon>Cnidaria</taxon>
        <taxon>Anthozoa</taxon>
        <taxon>Hexacorallia</taxon>
        <taxon>Scleractinia</taxon>
        <taxon>Astrocoeniina</taxon>
        <taxon>Acroporidae</taxon>
        <taxon>Acropora</taxon>
    </lineage>
</organism>
<dbReference type="GO" id="GO:0016020">
    <property type="term" value="C:membrane"/>
    <property type="evidence" value="ECO:0007669"/>
    <property type="project" value="InterPro"/>
</dbReference>
<dbReference type="SUPFAM" id="SSF50494">
    <property type="entry name" value="Trypsin-like serine proteases"/>
    <property type="match status" value="1"/>
</dbReference>
<sequence length="254" mass="26087">MTPLISFLSVADKFQVLKTFLASALDCNFDSGGLCQGVSQNRNDKFDWSVRKGGTPSSGTGPSGDISGNGYYAYIETSSPRRPGDNALLDFDSDLSSGSTCISFSYQMNGRDVGELRVLVNGNVEFSSKGSKGTQWIKKLMATAGVAAKKGCGGDAGEGGAGGSGGGGGCGTPPLGNTPPPPPTGAPPTRGCGIRPSSRIVGGTDAKPGDWPWQGMLRTSSGFPFCGGTLVKPEWLVTAAHCIETQTSSSVFVR</sequence>
<protein>
    <submittedName>
        <fullName evidence="4">MAM and LDL-receptor class A domain-containing protein 1</fullName>
    </submittedName>
</protein>
<dbReference type="InterPro" id="IPR013320">
    <property type="entry name" value="ConA-like_dom_sf"/>
</dbReference>
<feature type="domain" description="MAM" evidence="2">
    <location>
        <begin position="25"/>
        <end position="120"/>
    </location>
</feature>
<dbReference type="InterPro" id="IPR018114">
    <property type="entry name" value="TRYPSIN_HIS"/>
</dbReference>
<dbReference type="EMBL" id="JARQWQ010000040">
    <property type="protein sequence ID" value="KAK2559310.1"/>
    <property type="molecule type" value="Genomic_DNA"/>
</dbReference>
<name>A0AAD9V3F1_ACRCE</name>
<dbReference type="Gene3D" id="2.40.10.10">
    <property type="entry name" value="Trypsin-like serine proteases"/>
    <property type="match status" value="2"/>
</dbReference>
<dbReference type="InterPro" id="IPR051560">
    <property type="entry name" value="MAM_domain-containing"/>
</dbReference>
<dbReference type="PANTHER" id="PTHR23282:SF146">
    <property type="entry name" value="RT07201P-RELATED"/>
    <property type="match status" value="1"/>
</dbReference>
<dbReference type="Proteomes" id="UP001249851">
    <property type="component" value="Unassembled WGS sequence"/>
</dbReference>
<dbReference type="SUPFAM" id="SSF49899">
    <property type="entry name" value="Concanavalin A-like lectins/glucanases"/>
    <property type="match status" value="1"/>
</dbReference>
<dbReference type="Pfam" id="PF00089">
    <property type="entry name" value="Trypsin"/>
    <property type="match status" value="1"/>
</dbReference>
<dbReference type="InterPro" id="IPR001254">
    <property type="entry name" value="Trypsin_dom"/>
</dbReference>
<dbReference type="PROSITE" id="PS50060">
    <property type="entry name" value="MAM_2"/>
    <property type="match status" value="1"/>
</dbReference>
<dbReference type="PROSITE" id="PS00134">
    <property type="entry name" value="TRYPSIN_HIS"/>
    <property type="match status" value="1"/>
</dbReference>
<accession>A0AAD9V3F1</accession>
<dbReference type="AlphaFoldDB" id="A0AAD9V3F1"/>
<dbReference type="PANTHER" id="PTHR23282">
    <property type="entry name" value="APICAL ENDOSOMAL GLYCOPROTEIN PRECURSOR"/>
    <property type="match status" value="1"/>
</dbReference>
<keyword evidence="5" id="KW-1185">Reference proteome</keyword>
<evidence type="ECO:0000259" key="3">
    <source>
        <dbReference type="PROSITE" id="PS50240"/>
    </source>
</evidence>
<dbReference type="InterPro" id="IPR043504">
    <property type="entry name" value="Peptidase_S1_PA_chymotrypsin"/>
</dbReference>
<proteinExistence type="predicted"/>
<evidence type="ECO:0000313" key="5">
    <source>
        <dbReference type="Proteomes" id="UP001249851"/>
    </source>
</evidence>
<reference evidence="4" key="2">
    <citation type="journal article" date="2023" name="Science">
        <title>Genomic signatures of disease resistance in endangered staghorn corals.</title>
        <authorList>
            <person name="Vollmer S.V."/>
            <person name="Selwyn J.D."/>
            <person name="Despard B.A."/>
            <person name="Roesel C.L."/>
        </authorList>
    </citation>
    <scope>NUCLEOTIDE SEQUENCE</scope>
    <source>
        <strain evidence="4">K2</strain>
    </source>
</reference>